<dbReference type="Gene3D" id="1.10.10.10">
    <property type="entry name" value="Winged helix-like DNA-binding domain superfamily/Winged helix DNA-binding domain"/>
    <property type="match status" value="2"/>
</dbReference>
<reference evidence="6 7" key="1">
    <citation type="journal article" date="2019" name="Int. J. Syst. Evol. Microbiol.">
        <title>The Global Catalogue of Microorganisms (GCM) 10K type strain sequencing project: providing services to taxonomists for standard genome sequencing and annotation.</title>
        <authorList>
            <consortium name="The Broad Institute Genomics Platform"/>
            <consortium name="The Broad Institute Genome Sequencing Center for Infectious Disease"/>
            <person name="Wu L."/>
            <person name="Ma J."/>
        </authorList>
    </citation>
    <scope>NUCLEOTIDE SEQUENCE [LARGE SCALE GENOMIC DNA]</scope>
    <source>
        <strain evidence="6 7">JCM 14306</strain>
    </source>
</reference>
<dbReference type="InterPro" id="IPR036388">
    <property type="entry name" value="WH-like_DNA-bd_sf"/>
</dbReference>
<protein>
    <recommendedName>
        <fullName evidence="8">Segregation and condensation protein B</fullName>
    </recommendedName>
</protein>
<feature type="compositionally biased region" description="Acidic residues" evidence="5">
    <location>
        <begin position="397"/>
        <end position="437"/>
    </location>
</feature>
<dbReference type="NCBIfam" id="TIGR00281">
    <property type="entry name" value="SMC-Scp complex subunit ScpB"/>
    <property type="match status" value="1"/>
</dbReference>
<gene>
    <name evidence="6" type="ORF">GCM10009744_08380</name>
</gene>
<dbReference type="EMBL" id="BAAANE010000002">
    <property type="protein sequence ID" value="GAA1623290.1"/>
    <property type="molecule type" value="Genomic_DNA"/>
</dbReference>
<feature type="compositionally biased region" description="Low complexity" evidence="5">
    <location>
        <begin position="369"/>
        <end position="396"/>
    </location>
</feature>
<feature type="compositionally biased region" description="Low complexity" evidence="5">
    <location>
        <begin position="541"/>
        <end position="556"/>
    </location>
</feature>
<keyword evidence="7" id="KW-1185">Reference proteome</keyword>
<dbReference type="RefSeq" id="WP_344108880.1">
    <property type="nucleotide sequence ID" value="NZ_BAAANE010000002.1"/>
</dbReference>
<evidence type="ECO:0000256" key="1">
    <source>
        <dbReference type="ARBA" id="ARBA00022490"/>
    </source>
</evidence>
<organism evidence="6 7">
    <name type="scientific">Kribbella alba</name>
    <dbReference type="NCBI Taxonomy" id="190197"/>
    <lineage>
        <taxon>Bacteria</taxon>
        <taxon>Bacillati</taxon>
        <taxon>Actinomycetota</taxon>
        <taxon>Actinomycetes</taxon>
        <taxon>Propionibacteriales</taxon>
        <taxon>Kribbellaceae</taxon>
        <taxon>Kribbella</taxon>
    </lineage>
</organism>
<evidence type="ECO:0000256" key="5">
    <source>
        <dbReference type="SAM" id="MobiDB-lite"/>
    </source>
</evidence>
<accession>A0ABN2EZ56</accession>
<evidence type="ECO:0000313" key="6">
    <source>
        <dbReference type="EMBL" id="GAA1623290.1"/>
    </source>
</evidence>
<feature type="compositionally biased region" description="Acidic residues" evidence="5">
    <location>
        <begin position="464"/>
        <end position="478"/>
    </location>
</feature>
<keyword evidence="1" id="KW-0963">Cytoplasm</keyword>
<dbReference type="PANTHER" id="PTHR34298:SF2">
    <property type="entry name" value="SEGREGATION AND CONDENSATION PROTEIN B"/>
    <property type="match status" value="1"/>
</dbReference>
<evidence type="ECO:0008006" key="8">
    <source>
        <dbReference type="Google" id="ProtNLM"/>
    </source>
</evidence>
<sequence length="568" mass="58486">MTENQTPTDLQEHDLLEPPAASATADALESVTSTEQGVDPTSDDAEAVAESTSANGAGVAAESTSVEDVGVAVESARVEDVGVAVESTQVDDGGVAAESTLVEDAGVAVESTPAEDAGVDEDQLEPGQTEVPVGDEVVIDDETMRRALEAILMVTDEPLPVLTLARTVGRPTGDISAALTALADEYTEQGRGFDLREVGGGWRYYTRAEAAQYVERFVLDGQQARLTQAALETLAVVAYKQPVSRARVSAIRGVNVDGVMRTLVSRGLVEEAGADTESQATLYRTTSYFLERMGMQSLDDLPELAPYLPEMDDMEEELAAQNATANPGIVDPEAPADAAPKAETEPAAGTEPLIAAEPVAEVGEDRDPVAQAEPVAEAEPVAQAEPAAEGEPAAEAGDLEEEGGELEPAEELEAGGDGEIGQDLDPGEFPETGEGEAADGKDGGRNGSGGADDTGGDLGAAGADDADEDLDEDLDEGLGVEGDFVIEENSTGEGEGEVAVVDGADDGDEPDDSDELDEGDELDDADESADERLEAAEDLEAAGGSEAAHGSEAAGETSQYRTGSIDDD</sequence>
<dbReference type="PANTHER" id="PTHR34298">
    <property type="entry name" value="SEGREGATION AND CONDENSATION PROTEIN B"/>
    <property type="match status" value="1"/>
</dbReference>
<dbReference type="InterPro" id="IPR005234">
    <property type="entry name" value="ScpB_csome_segregation"/>
</dbReference>
<evidence type="ECO:0000256" key="2">
    <source>
        <dbReference type="ARBA" id="ARBA00022618"/>
    </source>
</evidence>
<feature type="region of interest" description="Disordered" evidence="5">
    <location>
        <begin position="1"/>
        <end position="68"/>
    </location>
</feature>
<keyword evidence="3" id="KW-0159">Chromosome partition</keyword>
<feature type="compositionally biased region" description="Low complexity" evidence="5">
    <location>
        <begin position="331"/>
        <end position="352"/>
    </location>
</feature>
<dbReference type="InterPro" id="IPR036390">
    <property type="entry name" value="WH_DNA-bd_sf"/>
</dbReference>
<feature type="region of interest" description="Disordered" evidence="5">
    <location>
        <begin position="326"/>
        <end position="568"/>
    </location>
</feature>
<dbReference type="SUPFAM" id="SSF46785">
    <property type="entry name" value="Winged helix' DNA-binding domain"/>
    <property type="match status" value="2"/>
</dbReference>
<comment type="caution">
    <text evidence="6">The sequence shown here is derived from an EMBL/GenBank/DDBJ whole genome shotgun (WGS) entry which is preliminary data.</text>
</comment>
<proteinExistence type="predicted"/>
<name>A0ABN2EZ56_9ACTN</name>
<feature type="compositionally biased region" description="Acidic residues" evidence="5">
    <location>
        <begin position="503"/>
        <end position="529"/>
    </location>
</feature>
<evidence type="ECO:0000256" key="4">
    <source>
        <dbReference type="ARBA" id="ARBA00023306"/>
    </source>
</evidence>
<feature type="compositionally biased region" description="Gly residues" evidence="5">
    <location>
        <begin position="445"/>
        <end position="459"/>
    </location>
</feature>
<keyword evidence="2" id="KW-0132">Cell division</keyword>
<evidence type="ECO:0000256" key="3">
    <source>
        <dbReference type="ARBA" id="ARBA00022829"/>
    </source>
</evidence>
<dbReference type="Proteomes" id="UP001501319">
    <property type="component" value="Unassembled WGS sequence"/>
</dbReference>
<dbReference type="Pfam" id="PF04079">
    <property type="entry name" value="SMC_ScpB"/>
    <property type="match status" value="1"/>
</dbReference>
<keyword evidence="4" id="KW-0131">Cell cycle</keyword>
<evidence type="ECO:0000313" key="7">
    <source>
        <dbReference type="Proteomes" id="UP001501319"/>
    </source>
</evidence>